<sequence>MAENTIERIKQYLDSKKIRVSAFEREVGMSNGSFASQLKHHKTIGVDKLENILKRYSDINPEWLLTGVGSMIKPTIFEEEGEIYGFSDPENAVSYKDLADSRKETIDGLKKIIMHLEEQVETYRKSK</sequence>
<evidence type="ECO:0008006" key="3">
    <source>
        <dbReference type="Google" id="ProtNLM"/>
    </source>
</evidence>
<proteinExistence type="predicted"/>
<accession>A0ABX7QIH2</accession>
<evidence type="ECO:0000313" key="2">
    <source>
        <dbReference type="Proteomes" id="UP000663440"/>
    </source>
</evidence>
<protein>
    <recommendedName>
        <fullName evidence="3">XRE family transcriptional regulator</fullName>
    </recommendedName>
</protein>
<dbReference type="EMBL" id="CP071448">
    <property type="protein sequence ID" value="QSW90448.1"/>
    <property type="molecule type" value="Genomic_DNA"/>
</dbReference>
<dbReference type="Proteomes" id="UP000663440">
    <property type="component" value="Chromosome"/>
</dbReference>
<reference evidence="1 2" key="1">
    <citation type="submission" date="2021-03" db="EMBL/GenBank/DDBJ databases">
        <title>Flavobacterium kribbensis sp. nov, an endophytic bacteria, isolated from soybean.</title>
        <authorList>
            <person name="Lee J."/>
            <person name="Seo J."/>
        </authorList>
    </citation>
    <scope>NUCLEOTIDE SEQUENCE [LARGE SCALE GENOMIC DNA]</scope>
    <source>
        <strain evidence="1 2">BB8</strain>
    </source>
</reference>
<dbReference type="Gene3D" id="1.10.260.40">
    <property type="entry name" value="lambda repressor-like DNA-binding domains"/>
    <property type="match status" value="1"/>
</dbReference>
<gene>
    <name evidence="1" type="ORF">J0383_06460</name>
</gene>
<name>A0ABX7QIH2_9FLAO</name>
<dbReference type="RefSeq" id="WP_207297605.1">
    <property type="nucleotide sequence ID" value="NZ_CP071448.1"/>
</dbReference>
<organism evidence="1 2">
    <name type="scientific">Flavobacterium endoglycinae</name>
    <dbReference type="NCBI Taxonomy" id="2816357"/>
    <lineage>
        <taxon>Bacteria</taxon>
        <taxon>Pseudomonadati</taxon>
        <taxon>Bacteroidota</taxon>
        <taxon>Flavobacteriia</taxon>
        <taxon>Flavobacteriales</taxon>
        <taxon>Flavobacteriaceae</taxon>
        <taxon>Flavobacterium</taxon>
    </lineage>
</organism>
<keyword evidence="2" id="KW-1185">Reference proteome</keyword>
<dbReference type="InterPro" id="IPR010982">
    <property type="entry name" value="Lambda_DNA-bd_dom_sf"/>
</dbReference>
<evidence type="ECO:0000313" key="1">
    <source>
        <dbReference type="EMBL" id="QSW90448.1"/>
    </source>
</evidence>